<feature type="compositionally biased region" description="Basic and acidic residues" evidence="2">
    <location>
        <begin position="411"/>
        <end position="430"/>
    </location>
</feature>
<dbReference type="InterPro" id="IPR037337">
    <property type="entry name" value="Dip2-like_dom"/>
</dbReference>
<dbReference type="SMART" id="SM01137">
    <property type="entry name" value="DMAP_binding"/>
    <property type="match status" value="1"/>
</dbReference>
<feature type="compositionally biased region" description="Polar residues" evidence="2">
    <location>
        <begin position="118"/>
        <end position="129"/>
    </location>
</feature>
<feature type="compositionally biased region" description="Basic residues" evidence="2">
    <location>
        <begin position="244"/>
        <end position="254"/>
    </location>
</feature>
<dbReference type="Pfam" id="PF00501">
    <property type="entry name" value="AMP-binding"/>
    <property type="match status" value="2"/>
</dbReference>
<dbReference type="Gene3D" id="3.40.50.12780">
    <property type="entry name" value="N-terminal domain of ligase-like"/>
    <property type="match status" value="2"/>
</dbReference>
<dbReference type="OrthoDB" id="69964at2759"/>
<dbReference type="SUPFAM" id="SSF56801">
    <property type="entry name" value="Acetyl-CoA synthetase-like"/>
    <property type="match status" value="2"/>
</dbReference>
<dbReference type="PROSITE" id="PS51912">
    <property type="entry name" value="DMAP1_BIND"/>
    <property type="match status" value="1"/>
</dbReference>
<sequence length="1892" mass="208032">MNLRFTESDINRNAIYCQSSEVQRSVRSTQLHPKHTSINNESSKQRQSHQWYRPSNPPKEVINGSSHAQHHRRHEHKINNNNDYNSADSSHIHYSNDNNYHFFNKSRVISADKGSPVKRSTVTTKSATNGALKDSRPHRQHLEHIWAGGGGALPAHVWQALMASKSTDVTLCGRDNTSSDTSSAEVLSSLHSSSDEFDSTTSEEDLLVFTGDITQKGYEKKKSRLLAPYVTVSHQSGAASPSTRAKRRAHRRLTRHESRYHSEVRQEAVQQALAAMQKKPKPSMPMPSKRTSVMATSPSRPDRKRATDSSSDDDSILNDSSSTTPEHDNHHHNNNRNNSSRPFSVGQSVDSSDTSNTSSPAHEMVAPPPRIIAVQEHNNSNAVLVNSTSAAVLMAQQISHNQHRHNHRRQREQQREQREREREHHNERQSHHSSHHSQPPLPPHQQQILRQQLINSRLNSQLNSQNNSQNSSHNNNISQINSLLNSGLNSGVNSVITAGVNGNSNSNEYANNACPPTRPERISSRSDTGIANLADVMQNLTPSQTYNAQPDVTSNAQSHRDSRIAMDRDMDSLSGLDTYSTGTGTGRWKVSAKIQQLLNTLKRPKRRPLPDFYIDDETDLEIAANQLDPQAPKPEGSTMLPSIGEQLMVPGGLPKTLEAALHRYGSATFKAPAATVLDTNSKMSPPLTYGKLLSRSRKIAYNLLNKIGQKGELSIKPGDRVALVFPNNDPIGFMCAYYGCLTAGVVPVPIEVPLTRRDAGSQQIGFLLGSCNVAFALTSEACNKGFPKTATGEIHTFKGWPKLSWLIIDTLSKPPKDWSPPSRISEEAAAYIEYTVDRDGSMKGVSVSRNAMISHCRALTGACNYTEGEIMICVLDFKREVGLWHSILCSVLNGMHVIFIPYALMKINPASWMLVITKFKASVAICKSRDLHWGLLATKDHKDVNLSSLRMLLVADGSNPWSLSSCDQFLNVFHSRGLRVEAMCPCAVSAEALTISVRRPGRTGVGSTGRGVLSMSALSYGVIRVDQENSLTSLTLQDCGHVLPGAIAAVVKINGAPILCKTDEVGEICLSTTAAGSCYWGLQGLTNSIFRMQPLNSDGRPFSEQTFVRTGLLGFMGPGALVFVCGTRDGVMNVSARKHNTDDLIATVLAVEPMKFVYRGRIAIFSIRVLRDERICVIAEQRPDCTEEESFQWMSRVLQAVDSIHQVGIYCLALVPPNCLPKTPLGGIHLSEVKRRYLEGALHPANVLMCPHTCVTNLPKPREVHTEIGPASVMVGNIVQGVRLAIAQGRDVGSIDEDSDTTRKYQFISEILKWRSSTSPDHNIYTLLNSKGTETATLSCSQLHKRAERVACLLLERGKLNTGDHVALIYSPGIDLIAAFYGCLFIGVVPVTIRPPHPQNLQTTLPTVRMIVDVSKSVLILSTQPVIKLLRSKEAGNVVDVKGWPQTLDTDDLPKKKLTSLYRAPTPEMIAYLDFSVSTTGMLAGIKVSHAAAASLCRSMKLACELYPSRHVALCLDPYCGLGFVLWCLNSVYSGHHSILIPPSEVELNPSLWLSVVSQYKVRDTFCSYGVMELCTKGLGSSVQQMKQRGVNLSCVRTCVVVAEERPRVALTNSFSKLFQSLGLSARAVSTSFGCRVNVALCLQGASSPDPTTVYVDTRALRNDRVTLVERGAPHSLCLTESGKLLPGVKVVIANPETKGHCGDSNLGEVWVQSQHNSSGYFTIYGDDSLHNDHFNARLITGDATQSYARTGYLGFLRRTESVQADGELHDAIFIVGSLDETITLRGLRYHPIDIENSVMRSHKKISESAVFTWTNLLVVVVELDGNENEALDLVPLVTNVVLEEHHLIVGVVVVVDPGVVPINSRGEKQRMHLRDGFLADQLDPIYVAYNM</sequence>
<dbReference type="Pfam" id="PF23024">
    <property type="entry name" value="AMP-dom_DIP2-like"/>
    <property type="match status" value="1"/>
</dbReference>
<dbReference type="Proteomes" id="UP000728032">
    <property type="component" value="Unassembled WGS sequence"/>
</dbReference>
<evidence type="ECO:0000313" key="4">
    <source>
        <dbReference type="EMBL" id="CAD7644541.1"/>
    </source>
</evidence>
<feature type="region of interest" description="Disordered" evidence="2">
    <location>
        <begin position="233"/>
        <end position="364"/>
    </location>
</feature>
<dbReference type="CDD" id="cd05905">
    <property type="entry name" value="Dip2"/>
    <property type="match status" value="2"/>
</dbReference>
<evidence type="ECO:0000256" key="1">
    <source>
        <dbReference type="ARBA" id="ARBA00007735"/>
    </source>
</evidence>
<dbReference type="PANTHER" id="PTHR22754">
    <property type="entry name" value="DISCO-INTERACTING PROTEIN 2 DIP2 -RELATED"/>
    <property type="match status" value="1"/>
</dbReference>
<feature type="compositionally biased region" description="Polar residues" evidence="2">
    <location>
        <begin position="290"/>
        <end position="299"/>
    </location>
</feature>
<proteinExistence type="inferred from homology"/>
<feature type="compositionally biased region" description="Basic residues" evidence="2">
    <location>
        <begin position="401"/>
        <end position="410"/>
    </location>
</feature>
<feature type="region of interest" description="Disordered" evidence="2">
    <location>
        <begin position="399"/>
        <end position="446"/>
    </location>
</feature>
<dbReference type="InterPro" id="IPR025110">
    <property type="entry name" value="AMP-bd_C"/>
</dbReference>
<feature type="compositionally biased region" description="Basic and acidic residues" evidence="2">
    <location>
        <begin position="255"/>
        <end position="266"/>
    </location>
</feature>
<feature type="region of interest" description="Disordered" evidence="2">
    <location>
        <begin position="23"/>
        <end position="91"/>
    </location>
</feature>
<dbReference type="InterPro" id="IPR000873">
    <property type="entry name" value="AMP-dep_synth/lig_dom"/>
</dbReference>
<dbReference type="EMBL" id="OC916538">
    <property type="protein sequence ID" value="CAD7644541.1"/>
    <property type="molecule type" value="Genomic_DNA"/>
</dbReference>
<feature type="compositionally biased region" description="Low complexity" evidence="2">
    <location>
        <begin position="348"/>
        <end position="359"/>
    </location>
</feature>
<keyword evidence="5" id="KW-1185">Reference proteome</keyword>
<gene>
    <name evidence="4" type="ORF">ONB1V03_LOCUS4727</name>
</gene>
<feature type="compositionally biased region" description="Low complexity" evidence="2">
    <location>
        <begin position="503"/>
        <end position="513"/>
    </location>
</feature>
<reference evidence="4" key="1">
    <citation type="submission" date="2020-11" db="EMBL/GenBank/DDBJ databases">
        <authorList>
            <person name="Tran Van P."/>
        </authorList>
    </citation>
    <scope>NUCLEOTIDE SEQUENCE</scope>
</reference>
<feature type="compositionally biased region" description="Polar residues" evidence="2">
    <location>
        <begin position="23"/>
        <end position="42"/>
    </location>
</feature>
<accession>A0A7R9LN40</accession>
<dbReference type="Pfam" id="PF06464">
    <property type="entry name" value="DMAP_binding"/>
    <property type="match status" value="1"/>
</dbReference>
<feature type="domain" description="DMAP1-binding" evidence="3">
    <location>
        <begin position="189"/>
        <end position="294"/>
    </location>
</feature>
<organism evidence="4">
    <name type="scientific">Oppiella nova</name>
    <dbReference type="NCBI Taxonomy" id="334625"/>
    <lineage>
        <taxon>Eukaryota</taxon>
        <taxon>Metazoa</taxon>
        <taxon>Ecdysozoa</taxon>
        <taxon>Arthropoda</taxon>
        <taxon>Chelicerata</taxon>
        <taxon>Arachnida</taxon>
        <taxon>Acari</taxon>
        <taxon>Acariformes</taxon>
        <taxon>Sarcoptiformes</taxon>
        <taxon>Oribatida</taxon>
        <taxon>Brachypylina</taxon>
        <taxon>Oppioidea</taxon>
        <taxon>Oppiidae</taxon>
        <taxon>Oppiella</taxon>
    </lineage>
</organism>
<dbReference type="FunFam" id="3.30.300.30:FF:000001">
    <property type="entry name" value="DIP2 disco-interacting protein 2 homolog C"/>
    <property type="match status" value="1"/>
</dbReference>
<evidence type="ECO:0000259" key="3">
    <source>
        <dbReference type="PROSITE" id="PS51912"/>
    </source>
</evidence>
<dbReference type="InterPro" id="IPR042099">
    <property type="entry name" value="ANL_N_sf"/>
</dbReference>
<feature type="compositionally biased region" description="Low complexity" evidence="2">
    <location>
        <begin position="79"/>
        <end position="89"/>
    </location>
</feature>
<dbReference type="InterPro" id="IPR010506">
    <property type="entry name" value="DMAP1-bd"/>
</dbReference>
<dbReference type="EMBL" id="CAJPVJ010001713">
    <property type="protein sequence ID" value="CAG2165181.1"/>
    <property type="molecule type" value="Genomic_DNA"/>
</dbReference>
<evidence type="ECO:0000313" key="5">
    <source>
        <dbReference type="Proteomes" id="UP000728032"/>
    </source>
</evidence>
<protein>
    <recommendedName>
        <fullName evidence="3">DMAP1-binding domain-containing protein</fullName>
    </recommendedName>
</protein>
<feature type="region of interest" description="Disordered" evidence="2">
    <location>
        <begin position="503"/>
        <end position="524"/>
    </location>
</feature>
<dbReference type="PANTHER" id="PTHR22754:SF32">
    <property type="entry name" value="DISCO-INTERACTING PROTEIN 2"/>
    <property type="match status" value="1"/>
</dbReference>
<dbReference type="Gene3D" id="3.30.300.30">
    <property type="match status" value="2"/>
</dbReference>
<evidence type="ECO:0000256" key="2">
    <source>
        <dbReference type="SAM" id="MobiDB-lite"/>
    </source>
</evidence>
<dbReference type="InterPro" id="IPR045851">
    <property type="entry name" value="AMP-bd_C_sf"/>
</dbReference>
<name>A0A7R9LN40_9ACAR</name>
<comment type="similarity">
    <text evidence="1">Belongs to the DIP2 family.</text>
</comment>
<feature type="region of interest" description="Disordered" evidence="2">
    <location>
        <begin position="113"/>
        <end position="137"/>
    </location>
</feature>